<dbReference type="Proteomes" id="UP000621859">
    <property type="component" value="Unassembled WGS sequence"/>
</dbReference>
<sequence>MQAFVFDFEVDGVFYSRPKADADWMRWKETPPRTVANHALARPEFAAQLQVAQLKLHWTTQRKLADREAEGYQVLYELDRRNRVRRRLALYDGSFLLAQALPVDTDQ</sequence>
<protein>
    <recommendedName>
        <fullName evidence="3">Phage protein</fullName>
    </recommendedName>
</protein>
<name>A0ABQ2PS37_9NEIS</name>
<evidence type="ECO:0000313" key="2">
    <source>
        <dbReference type="Proteomes" id="UP000621859"/>
    </source>
</evidence>
<organism evidence="1 2">
    <name type="scientific">Silvimonas amylolytica</name>
    <dbReference type="NCBI Taxonomy" id="449663"/>
    <lineage>
        <taxon>Bacteria</taxon>
        <taxon>Pseudomonadati</taxon>
        <taxon>Pseudomonadota</taxon>
        <taxon>Betaproteobacteria</taxon>
        <taxon>Neisseriales</taxon>
        <taxon>Chitinibacteraceae</taxon>
        <taxon>Silvimonas</taxon>
    </lineage>
</organism>
<keyword evidence="2" id="KW-1185">Reference proteome</keyword>
<evidence type="ECO:0000313" key="1">
    <source>
        <dbReference type="EMBL" id="GGP28262.1"/>
    </source>
</evidence>
<dbReference type="RefSeq" id="WP_188698623.1">
    <property type="nucleotide sequence ID" value="NZ_BMLY01000011.1"/>
</dbReference>
<evidence type="ECO:0008006" key="3">
    <source>
        <dbReference type="Google" id="ProtNLM"/>
    </source>
</evidence>
<accession>A0ABQ2PS37</accession>
<dbReference type="EMBL" id="BMLY01000011">
    <property type="protein sequence ID" value="GGP28262.1"/>
    <property type="molecule type" value="Genomic_DNA"/>
</dbReference>
<reference evidence="2" key="1">
    <citation type="journal article" date="2019" name="Int. J. Syst. Evol. Microbiol.">
        <title>The Global Catalogue of Microorganisms (GCM) 10K type strain sequencing project: providing services to taxonomists for standard genome sequencing and annotation.</title>
        <authorList>
            <consortium name="The Broad Institute Genomics Platform"/>
            <consortium name="The Broad Institute Genome Sequencing Center for Infectious Disease"/>
            <person name="Wu L."/>
            <person name="Ma J."/>
        </authorList>
    </citation>
    <scope>NUCLEOTIDE SEQUENCE [LARGE SCALE GENOMIC DNA]</scope>
    <source>
        <strain evidence="2">CGMCC 1.8860</strain>
    </source>
</reference>
<comment type="caution">
    <text evidence="1">The sequence shown here is derived from an EMBL/GenBank/DDBJ whole genome shotgun (WGS) entry which is preliminary data.</text>
</comment>
<gene>
    <name evidence="1" type="ORF">GCM10010971_40810</name>
</gene>
<proteinExistence type="predicted"/>